<dbReference type="Gene3D" id="3.30.2090.10">
    <property type="entry name" value="Multidrug efflux transporter AcrB TolC docking domain, DN and DC subdomains"/>
    <property type="match status" value="2"/>
</dbReference>
<dbReference type="SUPFAM" id="SSF82693">
    <property type="entry name" value="Multidrug efflux transporter AcrB pore domain, PN1, PN2, PC1 and PC2 subdomains"/>
    <property type="match status" value="2"/>
</dbReference>
<dbReference type="SUPFAM" id="SSF82866">
    <property type="entry name" value="Multidrug efflux transporter AcrB transmembrane domain"/>
    <property type="match status" value="2"/>
</dbReference>
<evidence type="ECO:0000313" key="3">
    <source>
        <dbReference type="EMBL" id="MDY3562049.1"/>
    </source>
</evidence>
<feature type="transmembrane region" description="Helical" evidence="2">
    <location>
        <begin position="465"/>
        <end position="487"/>
    </location>
</feature>
<dbReference type="PANTHER" id="PTHR32063:SF18">
    <property type="entry name" value="CATION EFFLUX SYSTEM PROTEIN"/>
    <property type="match status" value="1"/>
</dbReference>
<evidence type="ECO:0000256" key="2">
    <source>
        <dbReference type="SAM" id="Phobius"/>
    </source>
</evidence>
<keyword evidence="4" id="KW-1185">Reference proteome</keyword>
<protein>
    <submittedName>
        <fullName evidence="3">Efflux RND transporter permease subunit</fullName>
    </submittedName>
</protein>
<dbReference type="SUPFAM" id="SSF82714">
    <property type="entry name" value="Multidrug efflux transporter AcrB TolC docking domain, DN and DC subdomains"/>
    <property type="match status" value="2"/>
</dbReference>
<dbReference type="Proteomes" id="UP001272242">
    <property type="component" value="Unassembled WGS sequence"/>
</dbReference>
<dbReference type="Gene3D" id="3.30.70.1440">
    <property type="entry name" value="Multidrug efflux transporter AcrB pore domain"/>
    <property type="match status" value="1"/>
</dbReference>
<feature type="transmembrane region" description="Helical" evidence="2">
    <location>
        <begin position="525"/>
        <end position="544"/>
    </location>
</feature>
<feature type="transmembrane region" description="Helical" evidence="2">
    <location>
        <begin position="341"/>
        <end position="358"/>
    </location>
</feature>
<dbReference type="Gene3D" id="3.30.70.1320">
    <property type="entry name" value="Multidrug efflux transporter AcrB pore domain like"/>
    <property type="match status" value="1"/>
</dbReference>
<keyword evidence="2" id="KW-0472">Membrane</keyword>
<dbReference type="InterPro" id="IPR001036">
    <property type="entry name" value="Acrflvin-R"/>
</dbReference>
<feature type="transmembrane region" description="Helical" evidence="2">
    <location>
        <begin position="858"/>
        <end position="878"/>
    </location>
</feature>
<dbReference type="EMBL" id="JAXBLV010000206">
    <property type="protein sequence ID" value="MDY3562049.1"/>
    <property type="molecule type" value="Genomic_DNA"/>
</dbReference>
<dbReference type="PRINTS" id="PR00702">
    <property type="entry name" value="ACRIFLAVINRP"/>
</dbReference>
<name>A0ABU5F866_9BACT</name>
<reference evidence="4" key="1">
    <citation type="journal article" date="2023" name="Mar. Drugs">
        <title>Gemmata algarum, a Novel Planctomycete Isolated from an Algal Mat, Displays Antimicrobial Activity.</title>
        <authorList>
            <person name="Kumar G."/>
            <person name="Kallscheuer N."/>
            <person name="Kashif M."/>
            <person name="Ahamad S."/>
            <person name="Jagadeeshwari U."/>
            <person name="Pannikurungottu S."/>
            <person name="Haufschild T."/>
            <person name="Kabuu M."/>
            <person name="Sasikala C."/>
            <person name="Jogler C."/>
            <person name="Ramana C."/>
        </authorList>
    </citation>
    <scope>NUCLEOTIDE SEQUENCE [LARGE SCALE GENOMIC DNA]</scope>
    <source>
        <strain evidence="4">JC673</strain>
    </source>
</reference>
<feature type="transmembrane region" description="Helical" evidence="2">
    <location>
        <begin position="16"/>
        <end position="33"/>
    </location>
</feature>
<feature type="transmembrane region" description="Helical" evidence="2">
    <location>
        <begin position="960"/>
        <end position="979"/>
    </location>
</feature>
<feature type="transmembrane region" description="Helical" evidence="2">
    <location>
        <begin position="434"/>
        <end position="453"/>
    </location>
</feature>
<dbReference type="Gene3D" id="3.30.70.1430">
    <property type="entry name" value="Multidrug efflux transporter AcrB pore domain"/>
    <property type="match status" value="2"/>
</dbReference>
<proteinExistence type="predicted"/>
<feature type="region of interest" description="Disordered" evidence="1">
    <location>
        <begin position="1018"/>
        <end position="1042"/>
    </location>
</feature>
<sequence length="1042" mass="112785">MSAFNLSRWAVQHPAVVLYLILAAGAAGLYAYLGMGRAEDPSFTIKTMVVTAAWPGATSDEVQRQVADKIEEKLQETPYLDYLRTYSLPGRAVVTVQLRNDTPPKAVPDIWYQVRKKVGDIRHTFPEGVVGPFLDDEYGDVYVAVYAFTGADYTPAELKRLAEDARRRLLRVKDVSKVVLVGERPEKVFVEFSHKKLATLGVPPQQVFDSLRRQNAVAPAGSVETPTDRVYVRVEGPFAAVEKVQAVPVYAGGKVFRLGDIAEVRRGYEDPPTFTVRHNGKPAVEVAVAMRAGGNVLTLGRSLDTELAGIGADLPAGAAVERVAFQPHVVEESVGEFTRSFVEALVIVLVVSFLSLGWRSGVVVALSVPLVLAGALVVMNAVGMALDRISLGALILALGLLVDDAIIAVEMMVVKMEEGHDRVSAATFAWSNTAFPMLTGTLVTVVGFLPVGFARSAAGEYAGGIFWVVGIALVASWLVAVVFTPYLGVRLLPDYAGRAHHDPYHTRMYRILRRAVTACVRHPRLVVAVTAALFVTAGYGMTFVPKQFFPQSSRAELMVEFRLPGGSSFTATEAEVVKMEQVLAGDPDIDHFTAYVGAGPPRFYLALNPDLPDPSFAKFVIQTKDPAARERLRTRLLERVAADDTFALPRVRVVRLEFGPPVGFPVQFRVVGPDPARVREIAHRVRDVVRQNPHARDAQLEWDEPSKVVRLRVDQDRARALGLTPQDVSATLQTLLTGAPVSQYREGIELIDVVARAVPEERLKLDALPDLTIITPAGSAVPLSQVATAAHEQEEPILWRRDRETVLTVRADVADGVQAPDVTAAILTQLRALKEGLPPGYRIDTGGAVEESQKANEALFAVFPVMIAVMLTLLMVQVQSFKKLFLVFVISPLGLIGAVSALLLFHAPFGFNALLGVIALAGMDMRNSVILIDQIEHDVAHGMSLWDAVIESAVRRARPVVLTAATAILAMIPLTRSVFWGPLAVAIMGGLSVATFLTLGNLPALYVLLFRVKRPTGPLPSSSGEHTAAPPTLARSGTAPGS</sequence>
<dbReference type="PANTHER" id="PTHR32063">
    <property type="match status" value="1"/>
</dbReference>
<feature type="transmembrane region" description="Helical" evidence="2">
    <location>
        <begin position="985"/>
        <end position="1009"/>
    </location>
</feature>
<evidence type="ECO:0000313" key="4">
    <source>
        <dbReference type="Proteomes" id="UP001272242"/>
    </source>
</evidence>
<dbReference type="Gene3D" id="1.20.1640.10">
    <property type="entry name" value="Multidrug efflux transporter AcrB transmembrane domain"/>
    <property type="match status" value="2"/>
</dbReference>
<feature type="transmembrane region" description="Helical" evidence="2">
    <location>
        <begin position="364"/>
        <end position="386"/>
    </location>
</feature>
<accession>A0ABU5F866</accession>
<feature type="transmembrane region" description="Helical" evidence="2">
    <location>
        <begin position="393"/>
        <end position="414"/>
    </location>
</feature>
<keyword evidence="2" id="KW-1133">Transmembrane helix</keyword>
<keyword evidence="2" id="KW-0812">Transmembrane</keyword>
<dbReference type="InterPro" id="IPR027463">
    <property type="entry name" value="AcrB_DN_DC_subdom"/>
</dbReference>
<comment type="caution">
    <text evidence="3">The sequence shown here is derived from an EMBL/GenBank/DDBJ whole genome shotgun (WGS) entry which is preliminary data.</text>
</comment>
<dbReference type="RefSeq" id="WP_320688391.1">
    <property type="nucleotide sequence ID" value="NZ_JAXBLV010000206.1"/>
</dbReference>
<organism evidence="3 4">
    <name type="scientific">Gemmata algarum</name>
    <dbReference type="NCBI Taxonomy" id="2975278"/>
    <lineage>
        <taxon>Bacteria</taxon>
        <taxon>Pseudomonadati</taxon>
        <taxon>Planctomycetota</taxon>
        <taxon>Planctomycetia</taxon>
        <taxon>Gemmatales</taxon>
        <taxon>Gemmataceae</taxon>
        <taxon>Gemmata</taxon>
    </lineage>
</organism>
<dbReference type="Pfam" id="PF00873">
    <property type="entry name" value="ACR_tran"/>
    <property type="match status" value="1"/>
</dbReference>
<evidence type="ECO:0000256" key="1">
    <source>
        <dbReference type="SAM" id="MobiDB-lite"/>
    </source>
</evidence>
<gene>
    <name evidence="3" type="ORF">R5W23_003495</name>
</gene>